<evidence type="ECO:0000256" key="1">
    <source>
        <dbReference type="SAM" id="MobiDB-lite"/>
    </source>
</evidence>
<sequence length="73" mass="7899">MTRNLKPATESGIKRLAKRLKSDGAMSHAAALDAAARQAGYENYRHFTNQGRTAVDAAVRPPPGAHAQRVTDR</sequence>
<gene>
    <name evidence="2" type="ORF">ACHFJ0_09005</name>
</gene>
<feature type="region of interest" description="Disordered" evidence="1">
    <location>
        <begin position="53"/>
        <end position="73"/>
    </location>
</feature>
<accession>A0ABW7LJS4</accession>
<dbReference type="Proteomes" id="UP001609376">
    <property type="component" value="Unassembled WGS sequence"/>
</dbReference>
<comment type="caution">
    <text evidence="2">The sequence shown here is derived from an EMBL/GenBank/DDBJ whole genome shotgun (WGS) entry which is preliminary data.</text>
</comment>
<dbReference type="EMBL" id="JBIMPR010000006">
    <property type="protein sequence ID" value="MFH5774382.1"/>
    <property type="molecule type" value="Genomic_DNA"/>
</dbReference>
<protein>
    <submittedName>
        <fullName evidence="2">Uncharacterized protein</fullName>
    </submittedName>
</protein>
<evidence type="ECO:0000313" key="3">
    <source>
        <dbReference type="Proteomes" id="UP001609376"/>
    </source>
</evidence>
<proteinExistence type="predicted"/>
<name>A0ABW7LJS4_9RHOB</name>
<keyword evidence="3" id="KW-1185">Reference proteome</keyword>
<organism evidence="2 3">
    <name type="scientific">Paracoccus broussonetiae subsp. drimophilus</name>
    <dbReference type="NCBI Taxonomy" id="3373869"/>
    <lineage>
        <taxon>Bacteria</taxon>
        <taxon>Pseudomonadati</taxon>
        <taxon>Pseudomonadota</taxon>
        <taxon>Alphaproteobacteria</taxon>
        <taxon>Rhodobacterales</taxon>
        <taxon>Paracoccaceae</taxon>
        <taxon>Paracoccus</taxon>
        <taxon>Paracoccus broussonetiae</taxon>
    </lineage>
</organism>
<dbReference type="RefSeq" id="WP_395133388.1">
    <property type="nucleotide sequence ID" value="NZ_JBIMPR010000006.1"/>
</dbReference>
<reference evidence="2 3" key="1">
    <citation type="submission" date="2024-10" db="EMBL/GenBank/DDBJ databases">
        <title>Paracoccus drimophilus sp. nov., a novel bacterium from corn roots in Hunan.</title>
        <authorList>
            <person name="Li X."/>
        </authorList>
    </citation>
    <scope>NUCLEOTIDE SEQUENCE [LARGE SCALE GENOMIC DNA]</scope>
    <source>
        <strain evidence="2 3">NGMCC 1.201697</strain>
    </source>
</reference>
<evidence type="ECO:0000313" key="2">
    <source>
        <dbReference type="EMBL" id="MFH5774382.1"/>
    </source>
</evidence>